<reference evidence="1" key="1">
    <citation type="submission" date="2015-04" db="EMBL/GenBank/DDBJ databases">
        <title>The genome sequence of the plant pathogenic Rhizarian Plasmodiophora brassicae reveals insights in its biotrophic life cycle and the origin of chitin synthesis.</title>
        <authorList>
            <person name="Schwelm A."/>
            <person name="Fogelqvist J."/>
            <person name="Knaust A."/>
            <person name="Julke S."/>
            <person name="Lilja T."/>
            <person name="Dhandapani V."/>
            <person name="Bonilla-Rosso G."/>
            <person name="Karlsson M."/>
            <person name="Shevchenko A."/>
            <person name="Choi S.R."/>
            <person name="Kim H.G."/>
            <person name="Park J.Y."/>
            <person name="Lim Y.P."/>
            <person name="Ludwig-Muller J."/>
            <person name="Dixelius C."/>
        </authorList>
    </citation>
    <scope>NUCLEOTIDE SEQUENCE</scope>
    <source>
        <tissue evidence="1">Potato root galls</tissue>
    </source>
</reference>
<dbReference type="EMBL" id="HACM01011509">
    <property type="protein sequence ID" value="CRZ11951.1"/>
    <property type="molecule type" value="Transcribed_RNA"/>
</dbReference>
<accession>A0A0H5RDW3</accession>
<protein>
    <submittedName>
        <fullName evidence="1">Uncharacterized protein</fullName>
    </submittedName>
</protein>
<dbReference type="AlphaFoldDB" id="A0A0H5RDW3"/>
<name>A0A0H5RDW3_9EUKA</name>
<evidence type="ECO:0000313" key="1">
    <source>
        <dbReference type="EMBL" id="CRZ11951.1"/>
    </source>
</evidence>
<sequence length="164" mass="17716">SMMLADKLPKSVGGDDPAKAGHQVATIIGLSSKSKKILIQELSLTDEDPILAVRVNEAWVAVHGQAAAHVVLDAIATFGMVAPSRRDTDAGYRWLFHFNKSSDIDDCRRQIIENYPNAFSLSPQAIAVGLGAVGAPIHPMAFCAIIHKIAVREDDVQESNFFHA</sequence>
<organism evidence="1">
    <name type="scientific">Spongospora subterranea</name>
    <dbReference type="NCBI Taxonomy" id="70186"/>
    <lineage>
        <taxon>Eukaryota</taxon>
        <taxon>Sar</taxon>
        <taxon>Rhizaria</taxon>
        <taxon>Endomyxa</taxon>
        <taxon>Phytomyxea</taxon>
        <taxon>Plasmodiophorida</taxon>
        <taxon>Plasmodiophoridae</taxon>
        <taxon>Spongospora</taxon>
    </lineage>
</organism>
<proteinExistence type="predicted"/>
<feature type="non-terminal residue" evidence="1">
    <location>
        <position position="1"/>
    </location>
</feature>